<evidence type="ECO:0000313" key="2">
    <source>
        <dbReference type="Proteomes" id="UP001604277"/>
    </source>
</evidence>
<gene>
    <name evidence="1" type="ORF">Fot_42036</name>
</gene>
<accession>A0ABD1RL14</accession>
<comment type="caution">
    <text evidence="1">The sequence shown here is derived from an EMBL/GenBank/DDBJ whole genome shotgun (WGS) entry which is preliminary data.</text>
</comment>
<dbReference type="AlphaFoldDB" id="A0ABD1RL14"/>
<organism evidence="1 2">
    <name type="scientific">Forsythia ovata</name>
    <dbReference type="NCBI Taxonomy" id="205694"/>
    <lineage>
        <taxon>Eukaryota</taxon>
        <taxon>Viridiplantae</taxon>
        <taxon>Streptophyta</taxon>
        <taxon>Embryophyta</taxon>
        <taxon>Tracheophyta</taxon>
        <taxon>Spermatophyta</taxon>
        <taxon>Magnoliopsida</taxon>
        <taxon>eudicotyledons</taxon>
        <taxon>Gunneridae</taxon>
        <taxon>Pentapetalae</taxon>
        <taxon>asterids</taxon>
        <taxon>lamiids</taxon>
        <taxon>Lamiales</taxon>
        <taxon>Oleaceae</taxon>
        <taxon>Forsythieae</taxon>
        <taxon>Forsythia</taxon>
    </lineage>
</organism>
<protein>
    <submittedName>
        <fullName evidence="1">Uncharacterized protein</fullName>
    </submittedName>
</protein>
<dbReference type="Proteomes" id="UP001604277">
    <property type="component" value="Unassembled WGS sequence"/>
</dbReference>
<dbReference type="EMBL" id="JBFOLJ010000012">
    <property type="protein sequence ID" value="KAL2488744.1"/>
    <property type="molecule type" value="Genomic_DNA"/>
</dbReference>
<reference evidence="2" key="1">
    <citation type="submission" date="2024-07" db="EMBL/GenBank/DDBJ databases">
        <title>Two chromosome-level genome assemblies of Korean endemic species Abeliophyllum distichum and Forsythia ovata (Oleaceae).</title>
        <authorList>
            <person name="Jang H."/>
        </authorList>
    </citation>
    <scope>NUCLEOTIDE SEQUENCE [LARGE SCALE GENOMIC DNA]</scope>
</reference>
<proteinExistence type="predicted"/>
<name>A0ABD1RL14_9LAMI</name>
<sequence>MRAICSCGHCLISARGSEVTVDTSSALLLEEPPLSSENVQQLDKGNRVIKNEEEKAVPERVIEDEDDVEDSRKAKRSWVTPHRKTEKLLPLLEVQCELPFLIPPTETNISILGLVRIN</sequence>
<keyword evidence="2" id="KW-1185">Reference proteome</keyword>
<evidence type="ECO:0000313" key="1">
    <source>
        <dbReference type="EMBL" id="KAL2488744.1"/>
    </source>
</evidence>